<dbReference type="Proteomes" id="UP000434850">
    <property type="component" value="Unassembled WGS sequence"/>
</dbReference>
<evidence type="ECO:0000313" key="3">
    <source>
        <dbReference type="Proteomes" id="UP000434850"/>
    </source>
</evidence>
<comment type="caution">
    <text evidence="2">The sequence shown here is derived from an EMBL/GenBank/DDBJ whole genome shotgun (WGS) entry which is preliminary data.</text>
</comment>
<keyword evidence="3" id="KW-1185">Reference proteome</keyword>
<name>A0A6I4I6H6_9SPHI</name>
<sequence length="227" mass="26033">MKKAWLLFLILLTAALLAQAQTKRSKLKKLLERNITCNMEGRTISLTDTALYEQNRNVSYSYSYIYPKNFRESWPKEEVVSEVRQNNDPYIDTVTYTSQDKKAVFKIYAGNVVVLPSGRVRKIGIADVMKIDQFANDHIANIKKGKDKELGPAKIQHICKGVKGYNYTICVKANKGDEQLLYKIIMVEMPVSGDLIFSHFLYRYPTVDKDKYEALGISLAREFKADE</sequence>
<accession>A0A6I4I6H6</accession>
<dbReference type="AlphaFoldDB" id="A0A6I4I6H6"/>
<organism evidence="2 3">
    <name type="scientific">Mucilaginibacter aquatilis</name>
    <dbReference type="NCBI Taxonomy" id="1517760"/>
    <lineage>
        <taxon>Bacteria</taxon>
        <taxon>Pseudomonadati</taxon>
        <taxon>Bacteroidota</taxon>
        <taxon>Sphingobacteriia</taxon>
        <taxon>Sphingobacteriales</taxon>
        <taxon>Sphingobacteriaceae</taxon>
        <taxon>Mucilaginibacter</taxon>
    </lineage>
</organism>
<evidence type="ECO:0000256" key="1">
    <source>
        <dbReference type="SAM" id="SignalP"/>
    </source>
</evidence>
<proteinExistence type="predicted"/>
<protein>
    <submittedName>
        <fullName evidence="2">Uncharacterized protein</fullName>
    </submittedName>
</protein>
<dbReference type="EMBL" id="WQLA01000002">
    <property type="protein sequence ID" value="MVN90805.1"/>
    <property type="molecule type" value="Genomic_DNA"/>
</dbReference>
<reference evidence="2 3" key="1">
    <citation type="submission" date="2019-12" db="EMBL/GenBank/DDBJ databases">
        <title>Mucilaginibacter sp. HME9299 genome sequencing and assembly.</title>
        <authorList>
            <person name="Kang H."/>
            <person name="Kim H."/>
            <person name="Joh K."/>
        </authorList>
    </citation>
    <scope>NUCLEOTIDE SEQUENCE [LARGE SCALE GENOMIC DNA]</scope>
    <source>
        <strain evidence="2 3">HME9299</strain>
    </source>
</reference>
<feature type="chain" id="PRO_5026346662" evidence="1">
    <location>
        <begin position="21"/>
        <end position="227"/>
    </location>
</feature>
<gene>
    <name evidence="2" type="ORF">GO816_06680</name>
</gene>
<feature type="signal peptide" evidence="1">
    <location>
        <begin position="1"/>
        <end position="20"/>
    </location>
</feature>
<evidence type="ECO:0000313" key="2">
    <source>
        <dbReference type="EMBL" id="MVN90805.1"/>
    </source>
</evidence>
<dbReference type="RefSeq" id="WP_157540575.1">
    <property type="nucleotide sequence ID" value="NZ_WQLA01000002.1"/>
</dbReference>
<keyword evidence="1" id="KW-0732">Signal</keyword>